<dbReference type="InterPro" id="IPR036961">
    <property type="entry name" value="Kinesin_motor_dom_sf"/>
</dbReference>
<protein>
    <recommendedName>
        <fullName evidence="8">Myosin motor domain-containing protein</fullName>
    </recommendedName>
</protein>
<dbReference type="AlphaFoldDB" id="B3RMH0"/>
<dbReference type="GO" id="GO:0003774">
    <property type="term" value="F:cytoskeletal motor activity"/>
    <property type="evidence" value="ECO:0007669"/>
    <property type="project" value="UniProtKB-UniRule"/>
</dbReference>
<dbReference type="PROSITE" id="PS51456">
    <property type="entry name" value="MYOSIN_MOTOR"/>
    <property type="match status" value="1"/>
</dbReference>
<evidence type="ECO:0000259" key="8">
    <source>
        <dbReference type="PROSITE" id="PS51456"/>
    </source>
</evidence>
<keyword evidence="1 6" id="KW-0547">Nucleotide-binding</keyword>
<dbReference type="Pfam" id="PF00612">
    <property type="entry name" value="IQ"/>
    <property type="match status" value="1"/>
</dbReference>
<dbReference type="OrthoDB" id="370884at2759"/>
<evidence type="ECO:0000256" key="2">
    <source>
        <dbReference type="ARBA" id="ARBA00022840"/>
    </source>
</evidence>
<dbReference type="Gene3D" id="1.20.5.4820">
    <property type="match status" value="1"/>
</dbReference>
<dbReference type="Pfam" id="PF00063">
    <property type="entry name" value="Myosin_head"/>
    <property type="match status" value="2"/>
</dbReference>
<feature type="domain" description="Myosin motor" evidence="8">
    <location>
        <begin position="229"/>
        <end position="977"/>
    </location>
</feature>
<dbReference type="PhylomeDB" id="B3RMH0"/>
<dbReference type="GO" id="GO:0005737">
    <property type="term" value="C:cytoplasm"/>
    <property type="evidence" value="ECO:0000318"/>
    <property type="project" value="GO_Central"/>
</dbReference>
<feature type="compositionally biased region" description="Basic and acidic residues" evidence="7">
    <location>
        <begin position="604"/>
        <end position="619"/>
    </location>
</feature>
<feature type="compositionally biased region" description="Low complexity" evidence="7">
    <location>
        <begin position="589"/>
        <end position="602"/>
    </location>
</feature>
<dbReference type="GO" id="GO:0005524">
    <property type="term" value="F:ATP binding"/>
    <property type="evidence" value="ECO:0007669"/>
    <property type="project" value="UniProtKB-UniRule"/>
</dbReference>
<feature type="region of interest" description="Actin-binding" evidence="6">
    <location>
        <begin position="846"/>
        <end position="868"/>
    </location>
</feature>
<dbReference type="SMART" id="SM00242">
    <property type="entry name" value="MYSc"/>
    <property type="match status" value="1"/>
</dbReference>
<evidence type="ECO:0000256" key="3">
    <source>
        <dbReference type="ARBA" id="ARBA00023123"/>
    </source>
</evidence>
<dbReference type="Gene3D" id="3.40.850.10">
    <property type="entry name" value="Kinesin motor domain"/>
    <property type="match status" value="2"/>
</dbReference>
<keyword evidence="5 6" id="KW-0009">Actin-binding</keyword>
<feature type="region of interest" description="Disordered" evidence="7">
    <location>
        <begin position="810"/>
        <end position="830"/>
    </location>
</feature>
<keyword evidence="4 6" id="KW-0505">Motor protein</keyword>
<evidence type="ECO:0000256" key="5">
    <source>
        <dbReference type="ARBA" id="ARBA00023203"/>
    </source>
</evidence>
<dbReference type="EMBL" id="DS985242">
    <property type="protein sequence ID" value="EDV28363.1"/>
    <property type="molecule type" value="Genomic_DNA"/>
</dbReference>
<dbReference type="GO" id="GO:0006897">
    <property type="term" value="P:endocytosis"/>
    <property type="evidence" value="ECO:0000318"/>
    <property type="project" value="GO_Central"/>
</dbReference>
<feature type="region of interest" description="Disordered" evidence="7">
    <location>
        <begin position="1005"/>
        <end position="1051"/>
    </location>
</feature>
<feature type="compositionally biased region" description="Basic and acidic residues" evidence="7">
    <location>
        <begin position="57"/>
        <end position="81"/>
    </location>
</feature>
<dbReference type="PRINTS" id="PR00193">
    <property type="entry name" value="MYOSINHEAVY"/>
</dbReference>
<dbReference type="InterPro" id="IPR027417">
    <property type="entry name" value="P-loop_NTPase"/>
</dbReference>
<feature type="region of interest" description="Disordered" evidence="7">
    <location>
        <begin position="1"/>
        <end position="133"/>
    </location>
</feature>
<dbReference type="STRING" id="10228.B3RMH0"/>
<dbReference type="GO" id="GO:0016459">
    <property type="term" value="C:myosin complex"/>
    <property type="evidence" value="ECO:0007669"/>
    <property type="project" value="UniProtKB-KW"/>
</dbReference>
<evidence type="ECO:0000256" key="6">
    <source>
        <dbReference type="PROSITE-ProRule" id="PRU00782"/>
    </source>
</evidence>
<dbReference type="SUPFAM" id="SSF52540">
    <property type="entry name" value="P-loop containing nucleoside triphosphate hydrolases"/>
    <property type="match status" value="1"/>
</dbReference>
<dbReference type="GO" id="GO:0016020">
    <property type="term" value="C:membrane"/>
    <property type="evidence" value="ECO:0000318"/>
    <property type="project" value="GO_Central"/>
</dbReference>
<dbReference type="HOGENOM" id="CLU_000192_7_1_1"/>
<evidence type="ECO:0000313" key="9">
    <source>
        <dbReference type="EMBL" id="EDV28363.1"/>
    </source>
</evidence>
<feature type="compositionally biased region" description="Polar residues" evidence="7">
    <location>
        <begin position="111"/>
        <end position="121"/>
    </location>
</feature>
<feature type="binding site" evidence="6">
    <location>
        <begin position="319"/>
        <end position="326"/>
    </location>
    <ligand>
        <name>ATP</name>
        <dbReference type="ChEBI" id="CHEBI:30616"/>
    </ligand>
</feature>
<feature type="compositionally biased region" description="Polar residues" evidence="7">
    <location>
        <begin position="1016"/>
        <end position="1033"/>
    </location>
</feature>
<reference evidence="9 10" key="1">
    <citation type="journal article" date="2008" name="Nature">
        <title>The Trichoplax genome and the nature of placozoans.</title>
        <authorList>
            <person name="Srivastava M."/>
            <person name="Begovic E."/>
            <person name="Chapman J."/>
            <person name="Putnam N.H."/>
            <person name="Hellsten U."/>
            <person name="Kawashima T."/>
            <person name="Kuo A."/>
            <person name="Mitros T."/>
            <person name="Salamov A."/>
            <person name="Carpenter M.L."/>
            <person name="Signorovitch A.Y."/>
            <person name="Moreno M.A."/>
            <person name="Kamm K."/>
            <person name="Grimwood J."/>
            <person name="Schmutz J."/>
            <person name="Shapiro H."/>
            <person name="Grigoriev I.V."/>
            <person name="Buss L.W."/>
            <person name="Schierwater B."/>
            <person name="Dellaporta S.L."/>
            <person name="Rokhsar D.S."/>
        </authorList>
    </citation>
    <scope>NUCLEOTIDE SEQUENCE [LARGE SCALE GENOMIC DNA]</scope>
    <source>
        <strain evidence="9 10">Grell-BS-1999</strain>
    </source>
</reference>
<evidence type="ECO:0000256" key="7">
    <source>
        <dbReference type="SAM" id="MobiDB-lite"/>
    </source>
</evidence>
<dbReference type="PANTHER" id="PTHR13140">
    <property type="entry name" value="MYOSIN"/>
    <property type="match status" value="1"/>
</dbReference>
<dbReference type="GeneID" id="6751412"/>
<dbReference type="GO" id="GO:0051015">
    <property type="term" value="F:actin filament binding"/>
    <property type="evidence" value="ECO:0000318"/>
    <property type="project" value="GO_Central"/>
</dbReference>
<feature type="compositionally biased region" description="Polar residues" evidence="7">
    <location>
        <begin position="1"/>
        <end position="42"/>
    </location>
</feature>
<proteinExistence type="inferred from homology"/>
<dbReference type="eggNOG" id="KOG0160">
    <property type="taxonomic scope" value="Eukaryota"/>
</dbReference>
<dbReference type="KEGG" id="tad:TRIADDRAFT_53951"/>
<keyword evidence="10" id="KW-1185">Reference proteome</keyword>
<dbReference type="PANTHER" id="PTHR13140:SF498">
    <property type="entry name" value="DACHS, ISOFORM E"/>
    <property type="match status" value="1"/>
</dbReference>
<dbReference type="GO" id="GO:0007015">
    <property type="term" value="P:actin filament organization"/>
    <property type="evidence" value="ECO:0000318"/>
    <property type="project" value="GO_Central"/>
</dbReference>
<keyword evidence="2 6" id="KW-0067">ATP-binding</keyword>
<feature type="region of interest" description="Disordered" evidence="7">
    <location>
        <begin position="587"/>
        <end position="624"/>
    </location>
</feature>
<dbReference type="Gene3D" id="1.20.120.720">
    <property type="entry name" value="Myosin VI head, motor domain, U50 subdomain"/>
    <property type="match status" value="2"/>
</dbReference>
<dbReference type="GO" id="GO:0015629">
    <property type="term" value="C:actin cytoskeleton"/>
    <property type="evidence" value="ECO:0000318"/>
    <property type="project" value="GO_Central"/>
</dbReference>
<dbReference type="Gene3D" id="1.10.10.820">
    <property type="match status" value="1"/>
</dbReference>
<feature type="compositionally biased region" description="Basic and acidic residues" evidence="7">
    <location>
        <begin position="122"/>
        <end position="131"/>
    </location>
</feature>
<name>B3RMH0_TRIAD</name>
<dbReference type="RefSeq" id="XP_002110197.1">
    <property type="nucleotide sequence ID" value="XM_002110161.1"/>
</dbReference>
<gene>
    <name evidence="9" type="ORF">TRIADDRAFT_53951</name>
</gene>
<keyword evidence="3 6" id="KW-0518">Myosin</keyword>
<organism evidence="9 10">
    <name type="scientific">Trichoplax adhaerens</name>
    <name type="common">Trichoplax reptans</name>
    <dbReference type="NCBI Taxonomy" id="10228"/>
    <lineage>
        <taxon>Eukaryota</taxon>
        <taxon>Metazoa</taxon>
        <taxon>Placozoa</taxon>
        <taxon>Uniplacotomia</taxon>
        <taxon>Trichoplacea</taxon>
        <taxon>Trichoplacidae</taxon>
        <taxon>Trichoplax</taxon>
    </lineage>
</organism>
<dbReference type="OMA" id="IVHPHVN"/>
<dbReference type="InParanoid" id="B3RMH0"/>
<dbReference type="PROSITE" id="PS50096">
    <property type="entry name" value="IQ"/>
    <property type="match status" value="1"/>
</dbReference>
<dbReference type="InterPro" id="IPR000048">
    <property type="entry name" value="IQ_motif_EF-hand-BS"/>
</dbReference>
<evidence type="ECO:0000313" key="10">
    <source>
        <dbReference type="Proteomes" id="UP000009022"/>
    </source>
</evidence>
<dbReference type="Proteomes" id="UP000009022">
    <property type="component" value="Unassembled WGS sequence"/>
</dbReference>
<dbReference type="InterPro" id="IPR001609">
    <property type="entry name" value="Myosin_head_motor_dom-like"/>
</dbReference>
<evidence type="ECO:0000256" key="1">
    <source>
        <dbReference type="ARBA" id="ARBA00022741"/>
    </source>
</evidence>
<accession>B3RMH0</accession>
<evidence type="ECO:0000256" key="4">
    <source>
        <dbReference type="ARBA" id="ARBA00023175"/>
    </source>
</evidence>
<dbReference type="CTD" id="6751412"/>
<comment type="similarity">
    <text evidence="6">Belongs to the TRAFAC class myosin-kinesin ATPase superfamily. Myosin family.</text>
</comment>
<dbReference type="Gene3D" id="1.20.58.530">
    <property type="match status" value="1"/>
</dbReference>
<dbReference type="SMART" id="SM00015">
    <property type="entry name" value="IQ"/>
    <property type="match status" value="1"/>
</dbReference>
<sequence length="1158" mass="129972">MASLQAVKSRQQTNAQHTTVGNVNSPTSNANHHGSRSKSYQENGHHPHGDTTPIVNHRHDGNSRQKRIENRRQQESPDRENNTPSNSNSTKRQKSSSHHEIINLNRRSTKDSLPNHTTNHGRPSDSHHENNDLITVNNGSDIVNLIHQLVILRKKFAKLQDECKEKLRLNGGASSDEATASETECTTIFKELNSIEEMISSIKSLVVDYNAEYNWETSVTDQNEQTKSLVDDLIHMPGPHTEDAVIKMLHMRLKAKELHCRIGPVLIALNGYWKNGRDLHWLTSDSPVSKDYPYLLNIIYEASRRLQETKRPQVIILSGESGSGKTFTSRLMTKMFFEHVGGGLSSEMYKNVAAAITALAPLTTAKVDTNLDSSRVGYFTEIAFSEGLIVSGKLTYVSLDQTRITATLKGEGNYHIFYHLLSGLSQEEKVKFYLQGYTTRNLAYLSSKDFEELNPNKLAFNKWKAALSLLGIKFTDVVHILAAILLLGNVQFSDPDEKDHKSSGSNGSSTEVKSAARNLGVSGISLFRCLTTRTKLIRGQPVRSLNTPEVSKAACNALAMTLYARMLSAIIRRVNLLLRGHATQTKNASSLSSDSAGSSVSSTEPKDASESNKNPNEHSHFKRFPSTDLKKQSNLLKGCTGSLGILDMYGFEITNTNRLEQLCINFCSETIQHFYNTHLFESTADAFRNDIGMEIDLGYVNNTPCIELLISPIGILSILNQECLNPRGDTETFINKIKAEHDDNCWFSKQSDSEFGIIHHHGDVLYDSSDLITSNRDIISDDVISIFRSQNCSFDFLTHLFSQDLRSSRGNGGLPANSHRITSSSSDSNDTTDYRRTFLQDFQLQIDNLLKMAAEADSYFIRCIRTNTNEVPNVFDRVTVARQLRALEVLETLNLMTSGLPYQLPLLTFISRYRCFCSNNPDGGVENSRHLCEAILNIFLERLDQSKLSSENVNWAVGDNFVFLSEDAMQYLEYMRNILREQATVIIQALVRMYICRKAYKKMKSSQEMRNKSRRSLLNNSKSKTRQSSLSDGDNTRHPVPNSPTTPNGNVVICDEDVIQKTCELYGFNAATPPSIPQSRPYAVIGNSRIEFPQTRIMRQPFRHDDLPWKVIRVGETVTAIAASPKAGCFLGEYRGYRLHIPRRLTEIIIICLSLVGD</sequence>